<keyword evidence="1" id="KW-1133">Transmembrane helix</keyword>
<evidence type="ECO:0000313" key="2">
    <source>
        <dbReference type="EMBL" id="ARK32184.1"/>
    </source>
</evidence>
<reference evidence="2 3" key="1">
    <citation type="submission" date="2017-04" db="EMBL/GenBank/DDBJ databases">
        <title>Bacillus krulwichiae AM31D Genome sequencing and assembly.</title>
        <authorList>
            <person name="Krulwich T.A."/>
            <person name="Anastor L."/>
            <person name="Ehrlich R."/>
            <person name="Ehrlich G.D."/>
            <person name="Janto B."/>
        </authorList>
    </citation>
    <scope>NUCLEOTIDE SEQUENCE [LARGE SCALE GENOMIC DNA]</scope>
    <source>
        <strain evidence="2 3">AM31D</strain>
    </source>
</reference>
<organism evidence="2 3">
    <name type="scientific">Halalkalibacter krulwichiae</name>
    <dbReference type="NCBI Taxonomy" id="199441"/>
    <lineage>
        <taxon>Bacteria</taxon>
        <taxon>Bacillati</taxon>
        <taxon>Bacillota</taxon>
        <taxon>Bacilli</taxon>
        <taxon>Bacillales</taxon>
        <taxon>Bacillaceae</taxon>
        <taxon>Halalkalibacter</taxon>
    </lineage>
</organism>
<dbReference type="AlphaFoldDB" id="A0A1X9MHP6"/>
<dbReference type="EMBL" id="CP020814">
    <property type="protein sequence ID" value="ARK32184.1"/>
    <property type="molecule type" value="Genomic_DNA"/>
</dbReference>
<keyword evidence="1" id="KW-0472">Membrane</keyword>
<dbReference type="KEGG" id="bkw:BkAM31D_21325"/>
<keyword evidence="1" id="KW-0812">Transmembrane</keyword>
<feature type="transmembrane region" description="Helical" evidence="1">
    <location>
        <begin position="111"/>
        <end position="129"/>
    </location>
</feature>
<accession>A0A1X9MHP6</accession>
<keyword evidence="3" id="KW-1185">Reference proteome</keyword>
<name>A0A1X9MHP6_9BACI</name>
<dbReference type="STRING" id="199441.BkAM31D_21325"/>
<gene>
    <name evidence="2" type="ORF">BkAM31D_21325</name>
</gene>
<proteinExistence type="predicted"/>
<dbReference type="Proteomes" id="UP000193006">
    <property type="component" value="Chromosome"/>
</dbReference>
<evidence type="ECO:0000256" key="1">
    <source>
        <dbReference type="SAM" id="Phobius"/>
    </source>
</evidence>
<evidence type="ECO:0000313" key="3">
    <source>
        <dbReference type="Proteomes" id="UP000193006"/>
    </source>
</evidence>
<sequence length="130" mass="14366">MDQNNKLQRVTSTNEVISLVVSRDASDRDNQVDYNSINQKVSKGGEGMSVEDRLKKVEDDAVNNKIAIANLTSKIDNLPERMDLIIAAKNADLKHDLNSALHKNNVDMIKWLIGTGISIVALTVALLRLL</sequence>
<protein>
    <submittedName>
        <fullName evidence="2">Uncharacterized protein</fullName>
    </submittedName>
</protein>
<dbReference type="RefSeq" id="WP_066160504.1">
    <property type="nucleotide sequence ID" value="NZ_CP020814.1"/>
</dbReference>